<proteinExistence type="predicted"/>
<name>A0AAD7A1N8_9AGAR</name>
<accession>A0AAD7A1N8</accession>
<reference evidence="3" key="1">
    <citation type="submission" date="2023-03" db="EMBL/GenBank/DDBJ databases">
        <title>Massive genome expansion in bonnet fungi (Mycena s.s.) driven by repeated elements and novel gene families across ecological guilds.</title>
        <authorList>
            <consortium name="Lawrence Berkeley National Laboratory"/>
            <person name="Harder C.B."/>
            <person name="Miyauchi S."/>
            <person name="Viragh M."/>
            <person name="Kuo A."/>
            <person name="Thoen E."/>
            <person name="Andreopoulos B."/>
            <person name="Lu D."/>
            <person name="Skrede I."/>
            <person name="Drula E."/>
            <person name="Henrissat B."/>
            <person name="Morin E."/>
            <person name="Kohler A."/>
            <person name="Barry K."/>
            <person name="LaButti K."/>
            <person name="Morin E."/>
            <person name="Salamov A."/>
            <person name="Lipzen A."/>
            <person name="Mereny Z."/>
            <person name="Hegedus B."/>
            <person name="Baldrian P."/>
            <person name="Stursova M."/>
            <person name="Weitz H."/>
            <person name="Taylor A."/>
            <person name="Grigoriev I.V."/>
            <person name="Nagy L.G."/>
            <person name="Martin F."/>
            <person name="Kauserud H."/>
        </authorList>
    </citation>
    <scope>NUCLEOTIDE SEQUENCE</scope>
    <source>
        <strain evidence="3">CBHHK002</strain>
    </source>
</reference>
<dbReference type="GO" id="GO:0046835">
    <property type="term" value="P:carbohydrate phosphorylation"/>
    <property type="evidence" value="ECO:0007669"/>
    <property type="project" value="TreeGrafter"/>
</dbReference>
<gene>
    <name evidence="3" type="ORF">DFH08DRAFT_152770</name>
</gene>
<keyword evidence="4" id="KW-1185">Reference proteome</keyword>
<organism evidence="3 4">
    <name type="scientific">Mycena albidolilacea</name>
    <dbReference type="NCBI Taxonomy" id="1033008"/>
    <lineage>
        <taxon>Eukaryota</taxon>
        <taxon>Fungi</taxon>
        <taxon>Dikarya</taxon>
        <taxon>Basidiomycota</taxon>
        <taxon>Agaricomycotina</taxon>
        <taxon>Agaricomycetes</taxon>
        <taxon>Agaricomycetidae</taxon>
        <taxon>Agaricales</taxon>
        <taxon>Marasmiineae</taxon>
        <taxon>Mycenaceae</taxon>
        <taxon>Mycena</taxon>
    </lineage>
</organism>
<dbReference type="Proteomes" id="UP001218218">
    <property type="component" value="Unassembled WGS sequence"/>
</dbReference>
<keyword evidence="1" id="KW-0808">Transferase</keyword>
<feature type="domain" description="Stealth protein CR3 conserved region 3" evidence="2">
    <location>
        <begin position="423"/>
        <end position="477"/>
    </location>
</feature>
<dbReference type="AlphaFoldDB" id="A0AAD7A1N8"/>
<protein>
    <recommendedName>
        <fullName evidence="2">Stealth protein CR3 conserved region 3 domain-containing protein</fullName>
    </recommendedName>
</protein>
<dbReference type="PANTHER" id="PTHR24045:SF0">
    <property type="entry name" value="N-ACETYLGLUCOSAMINE-1-PHOSPHOTRANSFERASE SUBUNITS ALPHA_BETA"/>
    <property type="match status" value="1"/>
</dbReference>
<comment type="caution">
    <text evidence="3">The sequence shown here is derived from an EMBL/GenBank/DDBJ whole genome shotgun (WGS) entry which is preliminary data.</text>
</comment>
<evidence type="ECO:0000313" key="3">
    <source>
        <dbReference type="EMBL" id="KAJ7347729.1"/>
    </source>
</evidence>
<dbReference type="InterPro" id="IPR031357">
    <property type="entry name" value="Stealth_CR3"/>
</dbReference>
<dbReference type="GO" id="GO:0005794">
    <property type="term" value="C:Golgi apparatus"/>
    <property type="evidence" value="ECO:0007669"/>
    <property type="project" value="TreeGrafter"/>
</dbReference>
<evidence type="ECO:0000256" key="1">
    <source>
        <dbReference type="ARBA" id="ARBA00022679"/>
    </source>
</evidence>
<dbReference type="GO" id="GO:0003976">
    <property type="term" value="F:UDP-N-acetylglucosamine-lysosomal-enzyme N-acetylglucosaminephosphotransferase activity"/>
    <property type="evidence" value="ECO:0007669"/>
    <property type="project" value="TreeGrafter"/>
</dbReference>
<evidence type="ECO:0000313" key="4">
    <source>
        <dbReference type="Proteomes" id="UP001218218"/>
    </source>
</evidence>
<evidence type="ECO:0000259" key="2">
    <source>
        <dbReference type="Pfam" id="PF17102"/>
    </source>
</evidence>
<sequence>MATRSLYLYSPLGAHSKHPSSRWRDLLCSPVRCTAILLIIAASLTSIGFLSLEWPSWGAPVPGAPSVFTPPPTAESELEGIIIPPHQPEVVEDLEELVPETEILEGTLYHPFHPPSPSSPLRLASQTVRPIRAQAALSDACADKWVSTGLWTEPCRHSMVQDSRVDLVWVWVNGSDPLHAAARQSLLATTHYKTKEARFREHDELRYSLRAARAATRGWPNATWHVVTADVPAPGVEDGVDTNIANGGSGAADINIASRKSEDSNQRRLGLVPQWLDIECAFYGCPEGDEQAPPIRLQHDAQLFRLTGKPGAALQGEEAEEWLGKILPSFNSHAVESQLPHLDPDTVSDNIVALNDDQFMLLPLPPSAFHTPLYGPVFRIDPGLLVGGDSSGSADGGGEWRSLGWSAHLLNGRFGTRKRPYMHHNARALSLPLMHEAALAFGAEFAATPLSQFRGSHTVAGEFEVNTIFLSTHYVIERHREALLWAWVVAKWGDARGSLDRAAKGAMWRELGGAEENSSFTLGKAERRTENDVEVNMLMAGLQPPRAEDKEAQADTTYSWVSMDGYSANFHSLAARIDVRRECIGEDAEPAWDMFRRLLKDDTACGDNTIAALIHNSRSGLDVFLPPPSAHPAAPSPDEPIILPLELPQHAPPLPTNPRAFAVRLLLRYAYVLGDSPTIFMGMKTLAQTERLLKDADSRKDVALLCINDDLGNGSQVKANALLRWWFESRWPEKLPCEV</sequence>
<dbReference type="PANTHER" id="PTHR24045">
    <property type="match status" value="1"/>
</dbReference>
<dbReference type="InterPro" id="IPR047141">
    <property type="entry name" value="Stealth"/>
</dbReference>
<dbReference type="Pfam" id="PF17102">
    <property type="entry name" value="Stealth_CR3"/>
    <property type="match status" value="1"/>
</dbReference>
<dbReference type="EMBL" id="JARIHO010000018">
    <property type="protein sequence ID" value="KAJ7347729.1"/>
    <property type="molecule type" value="Genomic_DNA"/>
</dbReference>